<feature type="chain" id="PRO_5043988493" evidence="2">
    <location>
        <begin position="22"/>
        <end position="422"/>
    </location>
</feature>
<sequence length="422" mass="47872">MDCVTCMLMGMCMLCTSDMSASEPGRPMTRAEVDEAVVRVVDHFREAAEKEERDRRQRELQEGRRNVYERHKSFLEDPRFSNIGIGKKSAVDALTVLDKPEEVSWPKNKKPQRFASEKLLLIYPSHGNTKLTIKRLLSPSTVDLDPSKNLHSKSDRIILKRLGVKRKIDRLGFPEGTGKEGHIHNSKFRTRPQNTSSSGALKLEDLIKRIFIGKSGGGGYYKIFYPRSTVRGGQKTMIRITPSKLLRRGKRLAKEDSKRPDVPGTRSKRSAIFGCTQPGALLPSKITGQARKGHSLQKSEKAVDNYSYGTTAEKTAHISSLPKLENEDRPQTTFSSSQINRVVSGFEDRLFGSQERFPSSKSTLLPLSKSLPVTLKIIPLDRKIPRRNVFPVFKRRLGNRRKFVRITKYLQSLWPKQKQAKV</sequence>
<dbReference type="AlphaFoldDB" id="A0AAV4H5R0"/>
<comment type="caution">
    <text evidence="3">The sequence shown here is derived from an EMBL/GenBank/DDBJ whole genome shotgun (WGS) entry which is preliminary data.</text>
</comment>
<dbReference type="Proteomes" id="UP000762676">
    <property type="component" value="Unassembled WGS sequence"/>
</dbReference>
<gene>
    <name evidence="3" type="ORF">ElyMa_004380800</name>
</gene>
<organism evidence="3 4">
    <name type="scientific">Elysia marginata</name>
    <dbReference type="NCBI Taxonomy" id="1093978"/>
    <lineage>
        <taxon>Eukaryota</taxon>
        <taxon>Metazoa</taxon>
        <taxon>Spiralia</taxon>
        <taxon>Lophotrochozoa</taxon>
        <taxon>Mollusca</taxon>
        <taxon>Gastropoda</taxon>
        <taxon>Heterobranchia</taxon>
        <taxon>Euthyneura</taxon>
        <taxon>Panpulmonata</taxon>
        <taxon>Sacoglossa</taxon>
        <taxon>Placobranchoidea</taxon>
        <taxon>Plakobranchidae</taxon>
        <taxon>Elysia</taxon>
    </lineage>
</organism>
<evidence type="ECO:0000256" key="2">
    <source>
        <dbReference type="SAM" id="SignalP"/>
    </source>
</evidence>
<evidence type="ECO:0000313" key="3">
    <source>
        <dbReference type="EMBL" id="GFR93548.1"/>
    </source>
</evidence>
<reference evidence="3 4" key="1">
    <citation type="journal article" date="2021" name="Elife">
        <title>Chloroplast acquisition without the gene transfer in kleptoplastic sea slugs, Plakobranchus ocellatus.</title>
        <authorList>
            <person name="Maeda T."/>
            <person name="Takahashi S."/>
            <person name="Yoshida T."/>
            <person name="Shimamura S."/>
            <person name="Takaki Y."/>
            <person name="Nagai Y."/>
            <person name="Toyoda A."/>
            <person name="Suzuki Y."/>
            <person name="Arimoto A."/>
            <person name="Ishii H."/>
            <person name="Satoh N."/>
            <person name="Nishiyama T."/>
            <person name="Hasebe M."/>
            <person name="Maruyama T."/>
            <person name="Minagawa J."/>
            <person name="Obokata J."/>
            <person name="Shigenobu S."/>
        </authorList>
    </citation>
    <scope>NUCLEOTIDE SEQUENCE [LARGE SCALE GENOMIC DNA]</scope>
</reference>
<name>A0AAV4H5R0_9GAST</name>
<feature type="region of interest" description="Disordered" evidence="1">
    <location>
        <begin position="173"/>
        <end position="197"/>
    </location>
</feature>
<evidence type="ECO:0000256" key="1">
    <source>
        <dbReference type="SAM" id="MobiDB-lite"/>
    </source>
</evidence>
<feature type="compositionally biased region" description="Basic and acidic residues" evidence="1">
    <location>
        <begin position="173"/>
        <end position="183"/>
    </location>
</feature>
<proteinExistence type="predicted"/>
<accession>A0AAV4H5R0</accession>
<protein>
    <submittedName>
        <fullName evidence="3">Uncharacterized protein</fullName>
    </submittedName>
</protein>
<keyword evidence="2" id="KW-0732">Signal</keyword>
<feature type="compositionally biased region" description="Basic and acidic residues" evidence="1">
    <location>
        <begin position="252"/>
        <end position="261"/>
    </location>
</feature>
<dbReference type="EMBL" id="BMAT01008843">
    <property type="protein sequence ID" value="GFR93548.1"/>
    <property type="molecule type" value="Genomic_DNA"/>
</dbReference>
<keyword evidence="4" id="KW-1185">Reference proteome</keyword>
<feature type="region of interest" description="Disordered" evidence="1">
    <location>
        <begin position="247"/>
        <end position="270"/>
    </location>
</feature>
<evidence type="ECO:0000313" key="4">
    <source>
        <dbReference type="Proteomes" id="UP000762676"/>
    </source>
</evidence>
<feature type="signal peptide" evidence="2">
    <location>
        <begin position="1"/>
        <end position="21"/>
    </location>
</feature>